<keyword evidence="1" id="KW-0677">Repeat</keyword>
<evidence type="ECO:0000256" key="3">
    <source>
        <dbReference type="PROSITE-ProRule" id="PRU00023"/>
    </source>
</evidence>
<dbReference type="Pfam" id="PF00023">
    <property type="entry name" value="Ank"/>
    <property type="match status" value="1"/>
</dbReference>
<dbReference type="AlphaFoldDB" id="A0A819KYK7"/>
<dbReference type="GO" id="GO:0004842">
    <property type="term" value="F:ubiquitin-protein transferase activity"/>
    <property type="evidence" value="ECO:0007669"/>
    <property type="project" value="TreeGrafter"/>
</dbReference>
<dbReference type="EMBL" id="CAJOAX010005603">
    <property type="protein sequence ID" value="CAF3954038.1"/>
    <property type="molecule type" value="Genomic_DNA"/>
</dbReference>
<keyword evidence="2 3" id="KW-0040">ANK repeat</keyword>
<reference evidence="7" key="1">
    <citation type="submission" date="2021-02" db="EMBL/GenBank/DDBJ databases">
        <authorList>
            <person name="Nowell W R."/>
        </authorList>
    </citation>
    <scope>NUCLEOTIDE SEQUENCE</scope>
</reference>
<name>A0A819KYK7_9BILA</name>
<evidence type="ECO:0000313" key="7">
    <source>
        <dbReference type="EMBL" id="CAF3954038.1"/>
    </source>
</evidence>
<protein>
    <submittedName>
        <fullName evidence="7">Uncharacterized protein</fullName>
    </submittedName>
</protein>
<dbReference type="SMART" id="SM00248">
    <property type="entry name" value="ANK"/>
    <property type="match status" value="3"/>
</dbReference>
<feature type="repeat" description="ANK" evidence="3">
    <location>
        <begin position="4"/>
        <end position="36"/>
    </location>
</feature>
<evidence type="ECO:0000256" key="1">
    <source>
        <dbReference type="ARBA" id="ARBA00022737"/>
    </source>
</evidence>
<evidence type="ECO:0000313" key="8">
    <source>
        <dbReference type="Proteomes" id="UP000663823"/>
    </source>
</evidence>
<dbReference type="PROSITE" id="PS50297">
    <property type="entry name" value="ANK_REP_REGION"/>
    <property type="match status" value="2"/>
</dbReference>
<evidence type="ECO:0000313" key="5">
    <source>
        <dbReference type="EMBL" id="CAF1104959.1"/>
    </source>
</evidence>
<comment type="caution">
    <text evidence="7">The sequence shown here is derived from an EMBL/GenBank/DDBJ whole genome shotgun (WGS) entry which is preliminary data.</text>
</comment>
<dbReference type="PROSITE" id="PS50088">
    <property type="entry name" value="ANK_REPEAT"/>
    <property type="match status" value="2"/>
</dbReference>
<dbReference type="Proteomes" id="UP000663874">
    <property type="component" value="Unassembled WGS sequence"/>
</dbReference>
<dbReference type="PRINTS" id="PR01415">
    <property type="entry name" value="ANKYRIN"/>
</dbReference>
<dbReference type="GO" id="GO:0070531">
    <property type="term" value="C:BRCA1-A complex"/>
    <property type="evidence" value="ECO:0007669"/>
    <property type="project" value="TreeGrafter"/>
</dbReference>
<evidence type="ECO:0000313" key="4">
    <source>
        <dbReference type="EMBL" id="CAF1011952.1"/>
    </source>
</evidence>
<dbReference type="Proteomes" id="UP000663889">
    <property type="component" value="Unassembled WGS sequence"/>
</dbReference>
<sequence>MVIIHDNALHLAAYGGYKSVVEYLINQGANSLLLNKWCMTAEQEGFIYGKTIMNLFQSMREQNMFEVAANGIDWWFEYYFGNKSPNTINNDGINLLYVVCLHGPTSVAKWLLEREANINIKLSKESESTPLHGAVYHGHISTVDLLLSHGADINIKNKFEGNKYFSVHLYGDGKKSGNEPLAKLQLSCNATYNDLVHAMPDSIRNKYSNFSTARRPLNFDEDDTTVLSAVCRARYGKTKFIQLPLCITAHGKARYTHSGHILRNELPNYSMRDVHHKFASKCRSSSMKIRGPLTTNQTFTFEDFDLFNLSECICLFKTKYHNGNVKLNDMPTVSFTDEPNALLYNWVQPSSYWFSYRTRQTRSVSIRETHAFIHHTDMIPSLLRDVP</sequence>
<dbReference type="InterPro" id="IPR036770">
    <property type="entry name" value="Ankyrin_rpt-contain_sf"/>
</dbReference>
<evidence type="ECO:0000313" key="6">
    <source>
        <dbReference type="EMBL" id="CAF3923679.1"/>
    </source>
</evidence>
<dbReference type="EMBL" id="CAJNOO010001146">
    <property type="protein sequence ID" value="CAF1104959.1"/>
    <property type="molecule type" value="Genomic_DNA"/>
</dbReference>
<dbReference type="PANTHER" id="PTHR24171:SF8">
    <property type="entry name" value="BRCA1-ASSOCIATED RING DOMAIN PROTEIN 1"/>
    <property type="match status" value="1"/>
</dbReference>
<accession>A0A819KYK7</accession>
<dbReference type="GO" id="GO:0085020">
    <property type="term" value="P:protein K6-linked ubiquitination"/>
    <property type="evidence" value="ECO:0007669"/>
    <property type="project" value="TreeGrafter"/>
</dbReference>
<proteinExistence type="predicted"/>
<feature type="repeat" description="ANK" evidence="3">
    <location>
        <begin position="126"/>
        <end position="158"/>
    </location>
</feature>
<evidence type="ECO:0000256" key="2">
    <source>
        <dbReference type="ARBA" id="ARBA00023043"/>
    </source>
</evidence>
<dbReference type="Gene3D" id="1.25.40.20">
    <property type="entry name" value="Ankyrin repeat-containing domain"/>
    <property type="match status" value="1"/>
</dbReference>
<dbReference type="InterPro" id="IPR002110">
    <property type="entry name" value="Ankyrin_rpt"/>
</dbReference>
<organism evidence="7 8">
    <name type="scientific">Rotaria sordida</name>
    <dbReference type="NCBI Taxonomy" id="392033"/>
    <lineage>
        <taxon>Eukaryota</taxon>
        <taxon>Metazoa</taxon>
        <taxon>Spiralia</taxon>
        <taxon>Gnathifera</taxon>
        <taxon>Rotifera</taxon>
        <taxon>Eurotatoria</taxon>
        <taxon>Bdelloidea</taxon>
        <taxon>Philodinida</taxon>
        <taxon>Philodinidae</taxon>
        <taxon>Rotaria</taxon>
    </lineage>
</organism>
<dbReference type="EMBL" id="CAJOBE010004259">
    <property type="protein sequence ID" value="CAF3923679.1"/>
    <property type="molecule type" value="Genomic_DNA"/>
</dbReference>
<gene>
    <name evidence="6" type="ORF">FNK824_LOCUS21756</name>
    <name evidence="7" type="ORF">OTI717_LOCUS26538</name>
    <name evidence="5" type="ORF">RFH988_LOCUS19520</name>
    <name evidence="4" type="ORF">SEV965_LOCUS11342</name>
</gene>
<dbReference type="EMBL" id="CAJNOU010000486">
    <property type="protein sequence ID" value="CAF1011952.1"/>
    <property type="molecule type" value="Genomic_DNA"/>
</dbReference>
<dbReference type="Proteomes" id="UP000663823">
    <property type="component" value="Unassembled WGS sequence"/>
</dbReference>
<dbReference type="GO" id="GO:0031436">
    <property type="term" value="C:BRCA1-BARD1 complex"/>
    <property type="evidence" value="ECO:0007669"/>
    <property type="project" value="TreeGrafter"/>
</dbReference>
<dbReference type="Pfam" id="PF12796">
    <property type="entry name" value="Ank_2"/>
    <property type="match status" value="1"/>
</dbReference>
<dbReference type="OrthoDB" id="194358at2759"/>
<dbReference type="Proteomes" id="UP000663882">
    <property type="component" value="Unassembled WGS sequence"/>
</dbReference>
<dbReference type="SUPFAM" id="SSF48403">
    <property type="entry name" value="Ankyrin repeat"/>
    <property type="match status" value="1"/>
</dbReference>
<dbReference type="PANTHER" id="PTHR24171">
    <property type="entry name" value="ANKYRIN REPEAT DOMAIN-CONTAINING PROTEIN 39-RELATED"/>
    <property type="match status" value="1"/>
</dbReference>